<keyword evidence="3" id="KW-1185">Reference proteome</keyword>
<feature type="region of interest" description="Disordered" evidence="1">
    <location>
        <begin position="134"/>
        <end position="194"/>
    </location>
</feature>
<proteinExistence type="predicted"/>
<evidence type="ECO:0008006" key="4">
    <source>
        <dbReference type="Google" id="ProtNLM"/>
    </source>
</evidence>
<evidence type="ECO:0000256" key="1">
    <source>
        <dbReference type="SAM" id="MobiDB-lite"/>
    </source>
</evidence>
<gene>
    <name evidence="2" type="ORF">CFOL_v3_17165</name>
</gene>
<dbReference type="PANTHER" id="PTHR33240">
    <property type="entry name" value="OS08G0508500 PROTEIN"/>
    <property type="match status" value="1"/>
</dbReference>
<dbReference type="Proteomes" id="UP000187406">
    <property type="component" value="Unassembled WGS sequence"/>
</dbReference>
<dbReference type="InParanoid" id="A0A1Q3C0P1"/>
<dbReference type="EMBL" id="BDDD01001129">
    <property type="protein sequence ID" value="GAV73682.1"/>
    <property type="molecule type" value="Genomic_DNA"/>
</dbReference>
<dbReference type="PANTHER" id="PTHR33240:SF15">
    <property type="entry name" value="GAG-PRO-LIKE PROTEIN"/>
    <property type="match status" value="1"/>
</dbReference>
<comment type="caution">
    <text evidence="2">The sequence shown here is derived from an EMBL/GenBank/DDBJ whole genome shotgun (WGS) entry which is preliminary data.</text>
</comment>
<evidence type="ECO:0000313" key="2">
    <source>
        <dbReference type="EMBL" id="GAV73682.1"/>
    </source>
</evidence>
<dbReference type="AlphaFoldDB" id="A0A1Q3C0P1"/>
<dbReference type="InterPro" id="IPR021109">
    <property type="entry name" value="Peptidase_aspartic_dom_sf"/>
</dbReference>
<name>A0A1Q3C0P1_CEPFO</name>
<reference evidence="3" key="1">
    <citation type="submission" date="2016-04" db="EMBL/GenBank/DDBJ databases">
        <title>Cephalotus genome sequencing.</title>
        <authorList>
            <person name="Fukushima K."/>
            <person name="Hasebe M."/>
            <person name="Fang X."/>
        </authorList>
    </citation>
    <scope>NUCLEOTIDE SEQUENCE [LARGE SCALE GENOMIC DNA]</scope>
    <source>
        <strain evidence="3">cv. St1</strain>
    </source>
</reference>
<dbReference type="Gene3D" id="2.40.70.10">
    <property type="entry name" value="Acid Proteases"/>
    <property type="match status" value="1"/>
</dbReference>
<organism evidence="2 3">
    <name type="scientific">Cephalotus follicularis</name>
    <name type="common">Albany pitcher plant</name>
    <dbReference type="NCBI Taxonomy" id="3775"/>
    <lineage>
        <taxon>Eukaryota</taxon>
        <taxon>Viridiplantae</taxon>
        <taxon>Streptophyta</taxon>
        <taxon>Embryophyta</taxon>
        <taxon>Tracheophyta</taxon>
        <taxon>Spermatophyta</taxon>
        <taxon>Magnoliopsida</taxon>
        <taxon>eudicotyledons</taxon>
        <taxon>Gunneridae</taxon>
        <taxon>Pentapetalae</taxon>
        <taxon>rosids</taxon>
        <taxon>fabids</taxon>
        <taxon>Oxalidales</taxon>
        <taxon>Cephalotaceae</taxon>
        <taxon>Cephalotus</taxon>
    </lineage>
</organism>
<evidence type="ECO:0000313" key="3">
    <source>
        <dbReference type="Proteomes" id="UP000187406"/>
    </source>
</evidence>
<protein>
    <recommendedName>
        <fullName evidence="4">Peptidase A2 domain-containing protein</fullName>
    </recommendedName>
</protein>
<dbReference type="CDD" id="cd00303">
    <property type="entry name" value="retropepsin_like"/>
    <property type="match status" value="1"/>
</dbReference>
<sequence>MELFTIKRVLIDSGSSADILFKPAFDQLRILEDQLKPIKTPLVGFAGHVVHPLGSIDLFVVVGSLPCQTHVQLTFLVVDTPSSYNAIIGRPRLNIIEAIVSTRHLLVKVWCGTDQRRSASCKAVLSVRYKEQGEGKCPFHSKPGAQRRSGSQASTTNGGCSASAFRRRQSRQSLPDWFTAEKGGERGTDYVPQK</sequence>
<feature type="compositionally biased region" description="Polar residues" evidence="1">
    <location>
        <begin position="148"/>
        <end position="160"/>
    </location>
</feature>
<accession>A0A1Q3C0P1</accession>